<dbReference type="Gene3D" id="1.10.10.60">
    <property type="entry name" value="Homeodomain-like"/>
    <property type="match status" value="1"/>
</dbReference>
<evidence type="ECO:0000256" key="2">
    <source>
        <dbReference type="ARBA" id="ARBA00023125"/>
    </source>
</evidence>
<protein>
    <submittedName>
        <fullName evidence="5">Transcriptional regulator, AraC family</fullName>
    </submittedName>
</protein>
<dbReference type="EMBL" id="AAXF02000036">
    <property type="protein sequence ID" value="EDO13667.1"/>
    <property type="molecule type" value="Genomic_DNA"/>
</dbReference>
<evidence type="ECO:0000313" key="6">
    <source>
        <dbReference type="Proteomes" id="UP000005475"/>
    </source>
</evidence>
<dbReference type="PANTHER" id="PTHR43280:SF32">
    <property type="entry name" value="TRANSCRIPTIONAL REGULATORY PROTEIN"/>
    <property type="match status" value="1"/>
</dbReference>
<accession>A0AAN3AC90</accession>
<comment type="caution">
    <text evidence="5">The sequence shown here is derived from an EMBL/GenBank/DDBJ whole genome shotgun (WGS) entry which is preliminary data.</text>
</comment>
<dbReference type="Proteomes" id="UP000005475">
    <property type="component" value="Unassembled WGS sequence"/>
</dbReference>
<dbReference type="PANTHER" id="PTHR43280">
    <property type="entry name" value="ARAC-FAMILY TRANSCRIPTIONAL REGULATOR"/>
    <property type="match status" value="1"/>
</dbReference>
<dbReference type="Pfam" id="PF12833">
    <property type="entry name" value="HTH_18"/>
    <property type="match status" value="1"/>
</dbReference>
<dbReference type="SMART" id="SM00342">
    <property type="entry name" value="HTH_ARAC"/>
    <property type="match status" value="1"/>
</dbReference>
<dbReference type="InterPro" id="IPR018060">
    <property type="entry name" value="HTH_AraC"/>
</dbReference>
<feature type="domain" description="HTH araC/xylS-type" evidence="4">
    <location>
        <begin position="184"/>
        <end position="282"/>
    </location>
</feature>
<keyword evidence="1" id="KW-0805">Transcription regulation</keyword>
<keyword evidence="3" id="KW-0804">Transcription</keyword>
<gene>
    <name evidence="5" type="ORF">BACOVA_00710</name>
</gene>
<evidence type="ECO:0000313" key="5">
    <source>
        <dbReference type="EMBL" id="EDO13667.1"/>
    </source>
</evidence>
<dbReference type="AlphaFoldDB" id="A0AAN3AC90"/>
<reference evidence="6" key="2">
    <citation type="submission" date="2007-04" db="EMBL/GenBank/DDBJ databases">
        <title>Draft genome sequence of Bacteroides ovatus (ATCC 8483).</title>
        <authorList>
            <person name="Sudarsanam P."/>
            <person name="Ley R."/>
            <person name="Guruge J."/>
            <person name="Turnbaugh P.J."/>
            <person name="Mahowald M."/>
            <person name="Liep D."/>
            <person name="Gordon J."/>
        </authorList>
    </citation>
    <scope>NUCLEOTIDE SEQUENCE [LARGE SCALE GENOMIC DNA]</scope>
    <source>
        <strain evidence="6">ATCC 8483 / DSM 1896 / JCM 5824 / BCRC 10623 / CCUG 4943 / NCTC 11153</strain>
    </source>
</reference>
<sequence length="283" mass="32373">MMNKELPKIDLPEEWLIGTGINKDLLNLYTNFPCRLKSEIFVLCMDGEIEASVNLNHFTVHANDFVTIMPGSIIQIHSLNGEPVLYFGGFSSKYIEQASLNHAAIDTLFVTLGRPIISLKPEGAKLLEEYLHFLIKLYSFFDETTRKSITPHLYNNIHAGIAAMYKNRLQNTTENLSKNELIYKNFTQLVMQNYNQTRNVAWYAEKLKITHNHLCTIVKQVTGNTCIEIISHMVIMDAKSQLKSTRLSIQEISDSLNFANTSFFGKYFKRYVGMSPLAYRNNG</sequence>
<keyword evidence="2" id="KW-0238">DNA-binding</keyword>
<dbReference type="CDD" id="cd02208">
    <property type="entry name" value="cupin_RmlC-like"/>
    <property type="match status" value="1"/>
</dbReference>
<evidence type="ECO:0000256" key="1">
    <source>
        <dbReference type="ARBA" id="ARBA00023015"/>
    </source>
</evidence>
<dbReference type="GO" id="GO:0003700">
    <property type="term" value="F:DNA-binding transcription factor activity"/>
    <property type="evidence" value="ECO:0007669"/>
    <property type="project" value="InterPro"/>
</dbReference>
<dbReference type="InterPro" id="IPR009057">
    <property type="entry name" value="Homeodomain-like_sf"/>
</dbReference>
<proteinExistence type="predicted"/>
<reference evidence="5 6" key="1">
    <citation type="submission" date="2007-03" db="EMBL/GenBank/DDBJ databases">
        <authorList>
            <person name="Fulton L."/>
            <person name="Clifton S."/>
            <person name="Fulton B."/>
            <person name="Xu J."/>
            <person name="Minx P."/>
            <person name="Pepin K.H."/>
            <person name="Johnson M."/>
            <person name="Thiruvilangam P."/>
            <person name="Bhonagiri V."/>
            <person name="Nash W.E."/>
            <person name="Mardis E.R."/>
            <person name="Wilson R.K."/>
        </authorList>
    </citation>
    <scope>NUCLEOTIDE SEQUENCE [LARGE SCALE GENOMIC DNA]</scope>
    <source>
        <strain evidence="6">ATCC 8483 / DSM 1896 / JCM 5824 / BCRC 10623 / CCUG 4943 / NCTC 11153</strain>
    </source>
</reference>
<name>A0AAN3AC90_BACO1</name>
<dbReference type="GO" id="GO:0043565">
    <property type="term" value="F:sequence-specific DNA binding"/>
    <property type="evidence" value="ECO:0007669"/>
    <property type="project" value="InterPro"/>
</dbReference>
<dbReference type="SUPFAM" id="SSF46689">
    <property type="entry name" value="Homeodomain-like"/>
    <property type="match status" value="1"/>
</dbReference>
<evidence type="ECO:0000256" key="3">
    <source>
        <dbReference type="ARBA" id="ARBA00023163"/>
    </source>
</evidence>
<organism evidence="5 6">
    <name type="scientific">Bacteroides ovatus (strain ATCC 8483 / DSM 1896 / JCM 5824 / BCRC 10623 / CCUG 4943 / NCTC 11153)</name>
    <dbReference type="NCBI Taxonomy" id="411476"/>
    <lineage>
        <taxon>Bacteria</taxon>
        <taxon>Pseudomonadati</taxon>
        <taxon>Bacteroidota</taxon>
        <taxon>Bacteroidia</taxon>
        <taxon>Bacteroidales</taxon>
        <taxon>Bacteroidaceae</taxon>
        <taxon>Bacteroides</taxon>
    </lineage>
</organism>
<dbReference type="PROSITE" id="PS01124">
    <property type="entry name" value="HTH_ARAC_FAMILY_2"/>
    <property type="match status" value="1"/>
</dbReference>
<evidence type="ECO:0000259" key="4">
    <source>
        <dbReference type="PROSITE" id="PS01124"/>
    </source>
</evidence>